<keyword evidence="2" id="KW-0902">Two-component regulatory system</keyword>
<dbReference type="PANTHER" id="PTHR48111">
    <property type="entry name" value="REGULATOR OF RPOS"/>
    <property type="match status" value="1"/>
</dbReference>
<sequence length="229" mass="26784">MKGKILIIEDETKLSEVMSIYLQKEGYEVFYAKDGEEGELLIEKDNFDLIILDIMMPKKDGWSLLRKIKSRYKNTVVILTTARGEEEDRIFGFELGADDYMVKPLSLRELVLRVNLRIKSRSSFTSSLKDSYSNVLTLDNLFIYENSHTVTENGNNISLTPKEFELMLFFVKNPNIVFNRNQLLDKVWGYDFLGDTRTVDTHIKNLREKINVFNKNLKTIWRVGYKLES</sequence>
<proteinExistence type="predicted"/>
<dbReference type="RefSeq" id="WP_216456897.1">
    <property type="nucleotide sequence ID" value="NZ_JAHLQL010000002.1"/>
</dbReference>
<dbReference type="CDD" id="cd17574">
    <property type="entry name" value="REC_OmpR"/>
    <property type="match status" value="1"/>
</dbReference>
<keyword evidence="1 6" id="KW-0597">Phosphoprotein</keyword>
<dbReference type="PANTHER" id="PTHR48111:SF1">
    <property type="entry name" value="TWO-COMPONENT RESPONSE REGULATOR ORR33"/>
    <property type="match status" value="1"/>
</dbReference>
<evidence type="ECO:0000256" key="2">
    <source>
        <dbReference type="ARBA" id="ARBA00023012"/>
    </source>
</evidence>
<dbReference type="PROSITE" id="PS51755">
    <property type="entry name" value="OMPR_PHOB"/>
    <property type="match status" value="1"/>
</dbReference>
<gene>
    <name evidence="10" type="ORF">KQI89_09485</name>
</gene>
<dbReference type="InterPro" id="IPR039420">
    <property type="entry name" value="WalR-like"/>
</dbReference>
<dbReference type="Proteomes" id="UP000736583">
    <property type="component" value="Unassembled WGS sequence"/>
</dbReference>
<name>A0ABS6F0T0_9CLOT</name>
<dbReference type="SMART" id="SM00448">
    <property type="entry name" value="REC"/>
    <property type="match status" value="1"/>
</dbReference>
<dbReference type="InterPro" id="IPR001867">
    <property type="entry name" value="OmpR/PhoB-type_DNA-bd"/>
</dbReference>
<accession>A0ABS6F0T0</accession>
<evidence type="ECO:0000256" key="3">
    <source>
        <dbReference type="ARBA" id="ARBA00023015"/>
    </source>
</evidence>
<dbReference type="Pfam" id="PF00072">
    <property type="entry name" value="Response_reg"/>
    <property type="match status" value="1"/>
</dbReference>
<dbReference type="EMBL" id="JAHLQL010000002">
    <property type="protein sequence ID" value="MBU5592000.1"/>
    <property type="molecule type" value="Genomic_DNA"/>
</dbReference>
<feature type="modified residue" description="4-aspartylphosphate" evidence="6">
    <location>
        <position position="53"/>
    </location>
</feature>
<keyword evidence="11" id="KW-1185">Reference proteome</keyword>
<keyword evidence="4 7" id="KW-0238">DNA-binding</keyword>
<feature type="domain" description="OmpR/PhoB-type" evidence="9">
    <location>
        <begin position="133"/>
        <end position="229"/>
    </location>
</feature>
<evidence type="ECO:0000256" key="5">
    <source>
        <dbReference type="ARBA" id="ARBA00023163"/>
    </source>
</evidence>
<feature type="domain" description="Response regulatory" evidence="8">
    <location>
        <begin position="4"/>
        <end position="118"/>
    </location>
</feature>
<evidence type="ECO:0000256" key="1">
    <source>
        <dbReference type="ARBA" id="ARBA00022553"/>
    </source>
</evidence>
<evidence type="ECO:0000256" key="7">
    <source>
        <dbReference type="PROSITE-ProRule" id="PRU01091"/>
    </source>
</evidence>
<dbReference type="Pfam" id="PF00486">
    <property type="entry name" value="Trans_reg_C"/>
    <property type="match status" value="1"/>
</dbReference>
<keyword evidence="3" id="KW-0805">Transcription regulation</keyword>
<evidence type="ECO:0000259" key="9">
    <source>
        <dbReference type="PROSITE" id="PS51755"/>
    </source>
</evidence>
<organism evidence="10 11">
    <name type="scientific">Clostridium simiarum</name>
    <dbReference type="NCBI Taxonomy" id="2841506"/>
    <lineage>
        <taxon>Bacteria</taxon>
        <taxon>Bacillati</taxon>
        <taxon>Bacillota</taxon>
        <taxon>Clostridia</taxon>
        <taxon>Eubacteriales</taxon>
        <taxon>Clostridiaceae</taxon>
        <taxon>Clostridium</taxon>
    </lineage>
</organism>
<evidence type="ECO:0000259" key="8">
    <source>
        <dbReference type="PROSITE" id="PS50110"/>
    </source>
</evidence>
<evidence type="ECO:0000256" key="4">
    <source>
        <dbReference type="ARBA" id="ARBA00023125"/>
    </source>
</evidence>
<dbReference type="PROSITE" id="PS50110">
    <property type="entry name" value="RESPONSE_REGULATORY"/>
    <property type="match status" value="1"/>
</dbReference>
<comment type="caution">
    <text evidence="10">The sequence shown here is derived from an EMBL/GenBank/DDBJ whole genome shotgun (WGS) entry which is preliminary data.</text>
</comment>
<keyword evidence="5" id="KW-0804">Transcription</keyword>
<evidence type="ECO:0000313" key="10">
    <source>
        <dbReference type="EMBL" id="MBU5592000.1"/>
    </source>
</evidence>
<evidence type="ECO:0000313" key="11">
    <source>
        <dbReference type="Proteomes" id="UP000736583"/>
    </source>
</evidence>
<dbReference type="InterPro" id="IPR001789">
    <property type="entry name" value="Sig_transdc_resp-reg_receiver"/>
</dbReference>
<protein>
    <submittedName>
        <fullName evidence="10">Response regulator transcription factor</fullName>
    </submittedName>
</protein>
<evidence type="ECO:0000256" key="6">
    <source>
        <dbReference type="PROSITE-ProRule" id="PRU00169"/>
    </source>
</evidence>
<reference evidence="10 11" key="1">
    <citation type="submission" date="2021-06" db="EMBL/GenBank/DDBJ databases">
        <authorList>
            <person name="Sun Q."/>
            <person name="Li D."/>
        </authorList>
    </citation>
    <scope>NUCLEOTIDE SEQUENCE [LARGE SCALE GENOMIC DNA]</scope>
    <source>
        <strain evidence="10 11">MSJ-4</strain>
    </source>
</reference>
<dbReference type="SMART" id="SM00862">
    <property type="entry name" value="Trans_reg_C"/>
    <property type="match status" value="1"/>
</dbReference>
<feature type="DNA-binding region" description="OmpR/PhoB-type" evidence="7">
    <location>
        <begin position="133"/>
        <end position="229"/>
    </location>
</feature>
<dbReference type="CDD" id="cd00383">
    <property type="entry name" value="trans_reg_C"/>
    <property type="match status" value="1"/>
</dbReference>